<dbReference type="SUPFAM" id="SSF54928">
    <property type="entry name" value="RNA-binding domain, RBD"/>
    <property type="match status" value="1"/>
</dbReference>
<comment type="caution">
    <text evidence="5">The sequence shown here is derived from an EMBL/GenBank/DDBJ whole genome shotgun (WGS) entry which is preliminary data.</text>
</comment>
<evidence type="ECO:0000256" key="2">
    <source>
        <dbReference type="PROSITE-ProRule" id="PRU00176"/>
    </source>
</evidence>
<feature type="compositionally biased region" description="Polar residues" evidence="3">
    <location>
        <begin position="17"/>
        <end position="43"/>
    </location>
</feature>
<reference evidence="5" key="1">
    <citation type="submission" date="2019-04" db="EMBL/GenBank/DDBJ databases">
        <title>Sequencing of skin fungus with MAO and IRED activity.</title>
        <authorList>
            <person name="Marsaioli A.J."/>
            <person name="Bonatto J.M.C."/>
            <person name="Reis Junior O."/>
        </authorList>
    </citation>
    <scope>NUCLEOTIDE SEQUENCE</scope>
    <source>
        <strain evidence="5">30M1</strain>
    </source>
</reference>
<name>A0A9P4T3W4_CURKU</name>
<sequence>MDHTRAVRPPPGARRNLFQSNRRQNQNSTTVRPDTANSLNQPGQDEMVERLPSGEYALFAPQTVYKHMALGLGSGRDSDEESEQENQVIELYGKKNPHWDREAVEAEVRAALKSSLAKKVVGLEDDRWMFEGDGDGRANISQATITDNLKASLPKTSADNLKNKGILPVPSPCYEGVFTNEIPEKDKSYVSRYQYITHLPDGTGAGADIDHEIFTIQHQMKLYQCFNRSVPLNNRGVHVRYDDLREAAEAKDILTQHGFGVEWISGYEYALAKSQDTAQLNEFEGQAKFSVVIQPSADQSTFEFTESDLNEVTEMAEFTASVFGTVRSCIHIETHDTKMTLVFRVEFHSVDSATRAVQSLALNPVWGVNKTRSFRFGIIESQQWTGERAAVSPHRTKPRIDDQGRLFGYRAAAPFIVNNHQQRHPADQHNRVRRERILDGSDVRTTIMLRNIPNKMDWLSLKNILDEICFGTYDFMYLRIDFKSACNVGYAFINFADVGGMIALIDNIEGRCWTAYRSSKAAEISYATIQGREALVQKFRNSSVMQETPFCRPRLFLTYADAQLTDKVRLTGTEQPFPRPDNLSKLQRSMDSARSVGLYPPHGYSAVTEHRNRASAYDRGTPRDMMQAASHLARQRTAQLQLVGLTEMQKRDIEYWYYYNHGGYGPGGHAVPFEFIPMSHVFSYVAEHASANPIAVNNPGVIGAPVNGSYRRNTVGSAFTTPTHNRVGTGASYVHSPQRHHF</sequence>
<dbReference type="GO" id="GO:0003723">
    <property type="term" value="F:RNA binding"/>
    <property type="evidence" value="ECO:0007669"/>
    <property type="project" value="UniProtKB-UniRule"/>
</dbReference>
<dbReference type="PANTHER" id="PTHR23189">
    <property type="entry name" value="RNA RECOGNITION MOTIF-CONTAINING"/>
    <property type="match status" value="1"/>
</dbReference>
<evidence type="ECO:0000256" key="3">
    <source>
        <dbReference type="SAM" id="MobiDB-lite"/>
    </source>
</evidence>
<gene>
    <name evidence="5" type="ORF">E8E13_001303</name>
</gene>
<evidence type="ECO:0000313" key="6">
    <source>
        <dbReference type="Proteomes" id="UP000801428"/>
    </source>
</evidence>
<dbReference type="InterPro" id="IPR000504">
    <property type="entry name" value="RRM_dom"/>
</dbReference>
<proteinExistence type="predicted"/>
<dbReference type="Proteomes" id="UP000801428">
    <property type="component" value="Unassembled WGS sequence"/>
</dbReference>
<dbReference type="EMBL" id="SWKU01000047">
    <property type="protein sequence ID" value="KAF2993812.1"/>
    <property type="molecule type" value="Genomic_DNA"/>
</dbReference>
<dbReference type="Pfam" id="PF04059">
    <property type="entry name" value="RRM_2"/>
    <property type="match status" value="1"/>
</dbReference>
<evidence type="ECO:0000259" key="4">
    <source>
        <dbReference type="PROSITE" id="PS50102"/>
    </source>
</evidence>
<feature type="domain" description="RRM" evidence="4">
    <location>
        <begin position="445"/>
        <end position="529"/>
    </location>
</feature>
<dbReference type="InterPro" id="IPR035979">
    <property type="entry name" value="RBD_domain_sf"/>
</dbReference>
<accession>A0A9P4T3W4</accession>
<dbReference type="AlphaFoldDB" id="A0A9P4T3W4"/>
<keyword evidence="6" id="KW-1185">Reference proteome</keyword>
<dbReference type="InterPro" id="IPR007201">
    <property type="entry name" value="Mei2-like_Rrm_C"/>
</dbReference>
<organism evidence="5 6">
    <name type="scientific">Curvularia kusanoi</name>
    <name type="common">Cochliobolus kusanoi</name>
    <dbReference type="NCBI Taxonomy" id="90978"/>
    <lineage>
        <taxon>Eukaryota</taxon>
        <taxon>Fungi</taxon>
        <taxon>Dikarya</taxon>
        <taxon>Ascomycota</taxon>
        <taxon>Pezizomycotina</taxon>
        <taxon>Dothideomycetes</taxon>
        <taxon>Pleosporomycetidae</taxon>
        <taxon>Pleosporales</taxon>
        <taxon>Pleosporineae</taxon>
        <taxon>Pleosporaceae</taxon>
        <taxon>Curvularia</taxon>
    </lineage>
</organism>
<feature type="region of interest" description="Disordered" evidence="3">
    <location>
        <begin position="718"/>
        <end position="742"/>
    </location>
</feature>
<dbReference type="OrthoDB" id="417481at2759"/>
<dbReference type="PROSITE" id="PS50102">
    <property type="entry name" value="RRM"/>
    <property type="match status" value="1"/>
</dbReference>
<feature type="region of interest" description="Disordered" evidence="3">
    <location>
        <begin position="1"/>
        <end position="45"/>
    </location>
</feature>
<evidence type="ECO:0000313" key="5">
    <source>
        <dbReference type="EMBL" id="KAF2993812.1"/>
    </source>
</evidence>
<protein>
    <recommendedName>
        <fullName evidence="4">RRM domain-containing protein</fullName>
    </recommendedName>
</protein>
<keyword evidence="1 2" id="KW-0694">RNA-binding</keyword>
<evidence type="ECO:0000256" key="1">
    <source>
        <dbReference type="ARBA" id="ARBA00022884"/>
    </source>
</evidence>